<dbReference type="EMBL" id="JAYKXN010000005">
    <property type="protein sequence ID" value="KAK7285144.1"/>
    <property type="molecule type" value="Genomic_DNA"/>
</dbReference>
<sequence>MARGPCFLFPIFLPSPYPSSPNSDFPHFPAIFSNSRFFDLHNPSPFNSHLGFRFIFSNFQSFRLVLKDGDYCLVFYL</sequence>
<protein>
    <submittedName>
        <fullName evidence="1">Uncharacterized protein</fullName>
    </submittedName>
</protein>
<evidence type="ECO:0000313" key="1">
    <source>
        <dbReference type="EMBL" id="KAK7285144.1"/>
    </source>
</evidence>
<organism evidence="1 2">
    <name type="scientific">Clitoria ternatea</name>
    <name type="common">Butterfly pea</name>
    <dbReference type="NCBI Taxonomy" id="43366"/>
    <lineage>
        <taxon>Eukaryota</taxon>
        <taxon>Viridiplantae</taxon>
        <taxon>Streptophyta</taxon>
        <taxon>Embryophyta</taxon>
        <taxon>Tracheophyta</taxon>
        <taxon>Spermatophyta</taxon>
        <taxon>Magnoliopsida</taxon>
        <taxon>eudicotyledons</taxon>
        <taxon>Gunneridae</taxon>
        <taxon>Pentapetalae</taxon>
        <taxon>rosids</taxon>
        <taxon>fabids</taxon>
        <taxon>Fabales</taxon>
        <taxon>Fabaceae</taxon>
        <taxon>Papilionoideae</taxon>
        <taxon>50 kb inversion clade</taxon>
        <taxon>NPAAA clade</taxon>
        <taxon>indigoferoid/millettioid clade</taxon>
        <taxon>Phaseoleae</taxon>
        <taxon>Clitoria</taxon>
    </lineage>
</organism>
<dbReference type="AlphaFoldDB" id="A0AAN9ISC1"/>
<evidence type="ECO:0000313" key="2">
    <source>
        <dbReference type="Proteomes" id="UP001359559"/>
    </source>
</evidence>
<gene>
    <name evidence="1" type="ORF">RJT34_19904</name>
</gene>
<keyword evidence="2" id="KW-1185">Reference proteome</keyword>
<dbReference type="Proteomes" id="UP001359559">
    <property type="component" value="Unassembled WGS sequence"/>
</dbReference>
<reference evidence="1 2" key="1">
    <citation type="submission" date="2024-01" db="EMBL/GenBank/DDBJ databases">
        <title>The genomes of 5 underutilized Papilionoideae crops provide insights into root nodulation and disease resistance.</title>
        <authorList>
            <person name="Yuan L."/>
        </authorList>
    </citation>
    <scope>NUCLEOTIDE SEQUENCE [LARGE SCALE GENOMIC DNA]</scope>
    <source>
        <strain evidence="1">LY-2023</strain>
        <tissue evidence="1">Leaf</tissue>
    </source>
</reference>
<comment type="caution">
    <text evidence="1">The sequence shown here is derived from an EMBL/GenBank/DDBJ whole genome shotgun (WGS) entry which is preliminary data.</text>
</comment>
<name>A0AAN9ISC1_CLITE</name>
<accession>A0AAN9ISC1</accession>
<proteinExistence type="predicted"/>